<proteinExistence type="predicted"/>
<name>W9S1G4_9ROSA</name>
<evidence type="ECO:0000313" key="1">
    <source>
        <dbReference type="EMBL" id="EXB82509.1"/>
    </source>
</evidence>
<accession>W9S1G4</accession>
<dbReference type="AlphaFoldDB" id="W9S1G4"/>
<evidence type="ECO:0000313" key="2">
    <source>
        <dbReference type="Proteomes" id="UP000030645"/>
    </source>
</evidence>
<dbReference type="EMBL" id="KE344869">
    <property type="protein sequence ID" value="EXB82509.1"/>
    <property type="molecule type" value="Genomic_DNA"/>
</dbReference>
<protein>
    <submittedName>
        <fullName evidence="1">Uncharacterized protein</fullName>
    </submittedName>
</protein>
<dbReference type="Proteomes" id="UP000030645">
    <property type="component" value="Unassembled WGS sequence"/>
</dbReference>
<sequence>MTIKQIDEDLASNRVAYKILSLLSSQSYNLSIFHREARRSEEDQIDSTEEYQISQRCVVWMRKYDSLTLKLGVAALTSGAVAWHSSSRPTSVAALIVGRRSALQLGFLAPRP</sequence>
<gene>
    <name evidence="1" type="ORF">L484_027685</name>
</gene>
<organism evidence="1 2">
    <name type="scientific">Morus notabilis</name>
    <dbReference type="NCBI Taxonomy" id="981085"/>
    <lineage>
        <taxon>Eukaryota</taxon>
        <taxon>Viridiplantae</taxon>
        <taxon>Streptophyta</taxon>
        <taxon>Embryophyta</taxon>
        <taxon>Tracheophyta</taxon>
        <taxon>Spermatophyta</taxon>
        <taxon>Magnoliopsida</taxon>
        <taxon>eudicotyledons</taxon>
        <taxon>Gunneridae</taxon>
        <taxon>Pentapetalae</taxon>
        <taxon>rosids</taxon>
        <taxon>fabids</taxon>
        <taxon>Rosales</taxon>
        <taxon>Moraceae</taxon>
        <taxon>Moreae</taxon>
        <taxon>Morus</taxon>
    </lineage>
</organism>
<reference evidence="2" key="1">
    <citation type="submission" date="2013-01" db="EMBL/GenBank/DDBJ databases">
        <title>Draft Genome Sequence of a Mulberry Tree, Morus notabilis C.K. Schneid.</title>
        <authorList>
            <person name="He N."/>
            <person name="Zhao S."/>
        </authorList>
    </citation>
    <scope>NUCLEOTIDE SEQUENCE</scope>
</reference>
<keyword evidence="2" id="KW-1185">Reference proteome</keyword>